<dbReference type="Gene3D" id="2.30.170.40">
    <property type="entry name" value="Ribosomal protein L28/L24"/>
    <property type="match status" value="1"/>
</dbReference>
<keyword evidence="2" id="KW-0689">Ribosomal protein</keyword>
<dbReference type="GO" id="GO:0003735">
    <property type="term" value="F:structural constituent of ribosome"/>
    <property type="evidence" value="ECO:0007669"/>
    <property type="project" value="InterPro"/>
</dbReference>
<organism evidence="7 8">
    <name type="scientific">Pseudopithomyces chartarum</name>
    <dbReference type="NCBI Taxonomy" id="1892770"/>
    <lineage>
        <taxon>Eukaryota</taxon>
        <taxon>Fungi</taxon>
        <taxon>Dikarya</taxon>
        <taxon>Ascomycota</taxon>
        <taxon>Pezizomycotina</taxon>
        <taxon>Dothideomycetes</taxon>
        <taxon>Pleosporomycetidae</taxon>
        <taxon>Pleosporales</taxon>
        <taxon>Massarineae</taxon>
        <taxon>Didymosphaeriaceae</taxon>
        <taxon>Pseudopithomyces</taxon>
    </lineage>
</organism>
<comment type="function">
    <text evidence="5">Component of the mitochondrial ribosome (mitoribosome), a dedicated translation machinery responsible for the synthesis of mitochondrial genome-encoded proteins, including at least some of the essential transmembrane subunits of the mitochondrial respiratory chain. The mitoribosomes are attached to the mitochondrial inner membrane and translation products are cotranslationally integrated into the membrane.</text>
</comment>
<dbReference type="EMBL" id="WVTA01000003">
    <property type="protein sequence ID" value="KAK3215149.1"/>
    <property type="molecule type" value="Genomic_DNA"/>
</dbReference>
<evidence type="ECO:0000256" key="5">
    <source>
        <dbReference type="ARBA" id="ARBA00037226"/>
    </source>
</evidence>
<gene>
    <name evidence="7" type="ORF">GRF29_19g2369777</name>
</gene>
<comment type="similarity">
    <text evidence="1">Belongs to the bacterial ribosomal protein bL28 family.</text>
</comment>
<name>A0AAN6M2H7_9PLEO</name>
<evidence type="ECO:0000256" key="3">
    <source>
        <dbReference type="ARBA" id="ARBA00023274"/>
    </source>
</evidence>
<proteinExistence type="inferred from homology"/>
<dbReference type="PANTHER" id="PTHR13528:SF2">
    <property type="entry name" value="LARGE RIBOSOMAL SUBUNIT PROTEIN BL28M"/>
    <property type="match status" value="1"/>
</dbReference>
<evidence type="ECO:0000313" key="8">
    <source>
        <dbReference type="Proteomes" id="UP001280581"/>
    </source>
</evidence>
<evidence type="ECO:0000256" key="1">
    <source>
        <dbReference type="ARBA" id="ARBA00008760"/>
    </source>
</evidence>
<reference evidence="7 8" key="1">
    <citation type="submission" date="2021-02" db="EMBL/GenBank/DDBJ databases">
        <title>Genome assembly of Pseudopithomyces chartarum.</title>
        <authorList>
            <person name="Jauregui R."/>
            <person name="Singh J."/>
            <person name="Voisey C."/>
        </authorList>
    </citation>
    <scope>NUCLEOTIDE SEQUENCE [LARGE SCALE GENOMIC DNA]</scope>
    <source>
        <strain evidence="7 8">AGR01</strain>
    </source>
</reference>
<dbReference type="AlphaFoldDB" id="A0AAN6M2H7"/>
<evidence type="ECO:0000313" key="7">
    <source>
        <dbReference type="EMBL" id="KAK3215149.1"/>
    </source>
</evidence>
<dbReference type="InterPro" id="IPR034704">
    <property type="entry name" value="Ribosomal_bL28/bL31-like_sf"/>
</dbReference>
<sequence>MPPRCVALSGNLTIPSTLVRSSIPAKRTFTSTSSVLANNPLARKKGGDLGSHLPKYVIPQDVKIPEYPHGPSQLFKQQDRGLYGRKTIQFGNNVSKKTETTTRRYWKPNVLQKALYSVTLKKKIKLRITSNVMKTIDREGGLDEYLLKQSEKRIKELGPLGWALRWTLLQRPSVIRRMREEAAALGLSQEVIDAQWPEPAPVPAQALESAEEAIIEALANSEEGEAIWEQQWEEHEQDGDTQGWDALVKSTEQESPAARPRS</sequence>
<evidence type="ECO:0000256" key="4">
    <source>
        <dbReference type="ARBA" id="ARBA00035269"/>
    </source>
</evidence>
<dbReference type="Proteomes" id="UP001280581">
    <property type="component" value="Unassembled WGS sequence"/>
</dbReference>
<keyword evidence="3" id="KW-0687">Ribonucleoprotein</keyword>
<dbReference type="PANTHER" id="PTHR13528">
    <property type="entry name" value="39S RIBOSOMAL PROTEIN L28, MITOCHONDRIAL"/>
    <property type="match status" value="1"/>
</dbReference>
<dbReference type="GO" id="GO:0005762">
    <property type="term" value="C:mitochondrial large ribosomal subunit"/>
    <property type="evidence" value="ECO:0007669"/>
    <property type="project" value="TreeGrafter"/>
</dbReference>
<dbReference type="Pfam" id="PF00830">
    <property type="entry name" value="Ribosomal_L28"/>
    <property type="match status" value="1"/>
</dbReference>
<dbReference type="InterPro" id="IPR037147">
    <property type="entry name" value="Ribosomal_bL28_sf"/>
</dbReference>
<dbReference type="FunFam" id="2.30.170.40:FF:000003">
    <property type="entry name" value="54S ribosomal protein L24"/>
    <property type="match status" value="1"/>
</dbReference>
<accession>A0AAN6M2H7</accession>
<comment type="caution">
    <text evidence="7">The sequence shown here is derived from an EMBL/GenBank/DDBJ whole genome shotgun (WGS) entry which is preliminary data.</text>
</comment>
<keyword evidence="8" id="KW-1185">Reference proteome</keyword>
<evidence type="ECO:0000256" key="2">
    <source>
        <dbReference type="ARBA" id="ARBA00022980"/>
    </source>
</evidence>
<dbReference type="SUPFAM" id="SSF143800">
    <property type="entry name" value="L28p-like"/>
    <property type="match status" value="1"/>
</dbReference>
<feature type="region of interest" description="Disordered" evidence="6">
    <location>
        <begin position="233"/>
        <end position="262"/>
    </location>
</feature>
<dbReference type="InterPro" id="IPR026569">
    <property type="entry name" value="Ribosomal_bL28"/>
</dbReference>
<protein>
    <recommendedName>
        <fullName evidence="4">Large ribosomal subunit protein bL28m</fullName>
    </recommendedName>
</protein>
<evidence type="ECO:0000256" key="6">
    <source>
        <dbReference type="SAM" id="MobiDB-lite"/>
    </source>
</evidence>